<gene>
    <name evidence="2" type="ORF">MATL_G00138190</name>
</gene>
<feature type="region of interest" description="Disordered" evidence="1">
    <location>
        <begin position="1"/>
        <end position="54"/>
    </location>
</feature>
<evidence type="ECO:0000313" key="3">
    <source>
        <dbReference type="Proteomes" id="UP001046870"/>
    </source>
</evidence>
<protein>
    <submittedName>
        <fullName evidence="2">Uncharacterized protein</fullName>
    </submittedName>
</protein>
<accession>A0A9D3PY51</accession>
<keyword evidence="3" id="KW-1185">Reference proteome</keyword>
<sequence length="223" mass="24056">MTERGCSAGVLTLPGRGAFKRPGPSSRRTAEQRSQEPVPEPPDNSRHGLPSSGGLWGHCGARGVESESARRCSAEEPGAVRASRGRADVKTECCESPERGRNWLLSALPRCHAGFSGCLFGNVAVDFIVLVSVYPLRTRAKERIGVLDNHEEGHGRHGGSSIWAIPPHRSGSPSPSEPVLRMRPGPVPPAPLRPSVVFRGARVCGRGTLTHRRNERSPPPWCF</sequence>
<proteinExistence type="predicted"/>
<feature type="region of interest" description="Disordered" evidence="1">
    <location>
        <begin position="150"/>
        <end position="180"/>
    </location>
</feature>
<name>A0A9D3PY51_MEGAT</name>
<evidence type="ECO:0000313" key="2">
    <source>
        <dbReference type="EMBL" id="KAG7468005.1"/>
    </source>
</evidence>
<comment type="caution">
    <text evidence="2">The sequence shown here is derived from an EMBL/GenBank/DDBJ whole genome shotgun (WGS) entry which is preliminary data.</text>
</comment>
<dbReference type="Proteomes" id="UP001046870">
    <property type="component" value="Chromosome 11"/>
</dbReference>
<dbReference type="AlphaFoldDB" id="A0A9D3PY51"/>
<evidence type="ECO:0000256" key="1">
    <source>
        <dbReference type="SAM" id="MobiDB-lite"/>
    </source>
</evidence>
<reference evidence="2" key="1">
    <citation type="submission" date="2021-01" db="EMBL/GenBank/DDBJ databases">
        <authorList>
            <person name="Zahm M."/>
            <person name="Roques C."/>
            <person name="Cabau C."/>
            <person name="Klopp C."/>
            <person name="Donnadieu C."/>
            <person name="Jouanno E."/>
            <person name="Lampietro C."/>
            <person name="Louis A."/>
            <person name="Herpin A."/>
            <person name="Echchiki A."/>
            <person name="Berthelot C."/>
            <person name="Parey E."/>
            <person name="Roest-Crollius H."/>
            <person name="Braasch I."/>
            <person name="Postlethwait J."/>
            <person name="Bobe J."/>
            <person name="Montfort J."/>
            <person name="Bouchez O."/>
            <person name="Begum T."/>
            <person name="Mejri S."/>
            <person name="Adams A."/>
            <person name="Chen W.-J."/>
            <person name="Guiguen Y."/>
        </authorList>
    </citation>
    <scope>NUCLEOTIDE SEQUENCE</scope>
    <source>
        <strain evidence="2">YG-15Mar2019-1</strain>
        <tissue evidence="2">Brain</tissue>
    </source>
</reference>
<organism evidence="2 3">
    <name type="scientific">Megalops atlanticus</name>
    <name type="common">Tarpon</name>
    <name type="synonym">Clupea gigantea</name>
    <dbReference type="NCBI Taxonomy" id="7932"/>
    <lineage>
        <taxon>Eukaryota</taxon>
        <taxon>Metazoa</taxon>
        <taxon>Chordata</taxon>
        <taxon>Craniata</taxon>
        <taxon>Vertebrata</taxon>
        <taxon>Euteleostomi</taxon>
        <taxon>Actinopterygii</taxon>
        <taxon>Neopterygii</taxon>
        <taxon>Teleostei</taxon>
        <taxon>Elopiformes</taxon>
        <taxon>Megalopidae</taxon>
        <taxon>Megalops</taxon>
    </lineage>
</organism>
<dbReference type="EMBL" id="JAFDVH010000011">
    <property type="protein sequence ID" value="KAG7468005.1"/>
    <property type="molecule type" value="Genomic_DNA"/>
</dbReference>